<dbReference type="PANTHER" id="PTHR43386">
    <property type="entry name" value="OLIGOPEPTIDE TRANSPORT SYSTEM PERMEASE PROTEIN APPC"/>
    <property type="match status" value="1"/>
</dbReference>
<gene>
    <name evidence="10" type="ORF">EDD31_0286</name>
</gene>
<evidence type="ECO:0000256" key="4">
    <source>
        <dbReference type="ARBA" id="ARBA00022692"/>
    </source>
</evidence>
<evidence type="ECO:0000256" key="8">
    <source>
        <dbReference type="SAM" id="MobiDB-lite"/>
    </source>
</evidence>
<evidence type="ECO:0000259" key="9">
    <source>
        <dbReference type="PROSITE" id="PS50928"/>
    </source>
</evidence>
<comment type="caution">
    <text evidence="10">The sequence shown here is derived from an EMBL/GenBank/DDBJ whole genome shotgun (WGS) entry which is preliminary data.</text>
</comment>
<dbReference type="EMBL" id="RKHK01000001">
    <property type="protein sequence ID" value="ROR71947.1"/>
    <property type="molecule type" value="Genomic_DNA"/>
</dbReference>
<dbReference type="OrthoDB" id="9812701at2"/>
<evidence type="ECO:0000256" key="7">
    <source>
        <dbReference type="RuleBase" id="RU363032"/>
    </source>
</evidence>
<dbReference type="SUPFAM" id="SSF161098">
    <property type="entry name" value="MetI-like"/>
    <property type="match status" value="1"/>
</dbReference>
<protein>
    <submittedName>
        <fullName evidence="10">Peptide/nickel transport system permease protein</fullName>
    </submittedName>
</protein>
<accession>A0A3N2B9L8</accession>
<keyword evidence="6 7" id="KW-0472">Membrane</keyword>
<dbReference type="AlphaFoldDB" id="A0A3N2B9L8"/>
<dbReference type="PANTHER" id="PTHR43386:SF25">
    <property type="entry name" value="PEPTIDE ABC TRANSPORTER PERMEASE PROTEIN"/>
    <property type="match status" value="1"/>
</dbReference>
<dbReference type="InterPro" id="IPR050366">
    <property type="entry name" value="BP-dependent_transpt_permease"/>
</dbReference>
<evidence type="ECO:0000313" key="11">
    <source>
        <dbReference type="Proteomes" id="UP000280668"/>
    </source>
</evidence>
<keyword evidence="2 7" id="KW-0813">Transport</keyword>
<feature type="region of interest" description="Disordered" evidence="8">
    <location>
        <begin position="1"/>
        <end position="24"/>
    </location>
</feature>
<feature type="transmembrane region" description="Helical" evidence="7">
    <location>
        <begin position="129"/>
        <end position="148"/>
    </location>
</feature>
<proteinExistence type="inferred from homology"/>
<dbReference type="Gene3D" id="1.10.3720.10">
    <property type="entry name" value="MetI-like"/>
    <property type="match status" value="1"/>
</dbReference>
<evidence type="ECO:0000256" key="3">
    <source>
        <dbReference type="ARBA" id="ARBA00022475"/>
    </source>
</evidence>
<keyword evidence="3" id="KW-1003">Cell membrane</keyword>
<evidence type="ECO:0000256" key="5">
    <source>
        <dbReference type="ARBA" id="ARBA00022989"/>
    </source>
</evidence>
<keyword evidence="4 7" id="KW-0812">Transmembrane</keyword>
<dbReference type="Pfam" id="PF00528">
    <property type="entry name" value="BPD_transp_1"/>
    <property type="match status" value="1"/>
</dbReference>
<sequence length="295" mass="30140">MTELTPAPASPPAQETSGARPATRRRRVSPSLALSLLLLGAVLITAALSLVWTPYGLTEAAGPRLSGPSGDTWAGTDRLGRDLATQLMLGARSALIVAVATMALAGALGVTLGIAAATAQRWLDVTVQTVVDLLIAFPTLLLAMLVVTVRGASLSSAIIAIGIAGSAIIARVSRINAARVLREDFITAARAAGVSLMGVIIRHVLPNIAPLLAVQLMLLGGGAVLAEAALSYLGLGTPPPTASWGRMLREAQSTMAVQPSSAIFPGAAIAVMVLGLNLLADGLRERFDPSLAGNR</sequence>
<evidence type="ECO:0000256" key="2">
    <source>
        <dbReference type="ARBA" id="ARBA00022448"/>
    </source>
</evidence>
<dbReference type="CDD" id="cd06261">
    <property type="entry name" value="TM_PBP2"/>
    <property type="match status" value="1"/>
</dbReference>
<feature type="transmembrane region" description="Helical" evidence="7">
    <location>
        <begin position="154"/>
        <end position="173"/>
    </location>
</feature>
<dbReference type="InterPro" id="IPR000515">
    <property type="entry name" value="MetI-like"/>
</dbReference>
<feature type="transmembrane region" description="Helical" evidence="7">
    <location>
        <begin position="211"/>
        <end position="235"/>
    </location>
</feature>
<evidence type="ECO:0000256" key="1">
    <source>
        <dbReference type="ARBA" id="ARBA00004651"/>
    </source>
</evidence>
<organism evidence="10 11">
    <name type="scientific">Bogoriella caseilytica</name>
    <dbReference type="NCBI Taxonomy" id="56055"/>
    <lineage>
        <taxon>Bacteria</taxon>
        <taxon>Bacillati</taxon>
        <taxon>Actinomycetota</taxon>
        <taxon>Actinomycetes</taxon>
        <taxon>Micrococcales</taxon>
        <taxon>Bogoriellaceae</taxon>
        <taxon>Bogoriella</taxon>
    </lineage>
</organism>
<dbReference type="GO" id="GO:0005886">
    <property type="term" value="C:plasma membrane"/>
    <property type="evidence" value="ECO:0007669"/>
    <property type="project" value="UniProtKB-SubCell"/>
</dbReference>
<feature type="transmembrane region" description="Helical" evidence="7">
    <location>
        <begin position="256"/>
        <end position="280"/>
    </location>
</feature>
<evidence type="ECO:0000256" key="6">
    <source>
        <dbReference type="ARBA" id="ARBA00023136"/>
    </source>
</evidence>
<feature type="transmembrane region" description="Helical" evidence="7">
    <location>
        <begin position="94"/>
        <end position="117"/>
    </location>
</feature>
<evidence type="ECO:0000313" key="10">
    <source>
        <dbReference type="EMBL" id="ROR71947.1"/>
    </source>
</evidence>
<dbReference type="InterPro" id="IPR035906">
    <property type="entry name" value="MetI-like_sf"/>
</dbReference>
<dbReference type="PROSITE" id="PS50928">
    <property type="entry name" value="ABC_TM1"/>
    <property type="match status" value="1"/>
</dbReference>
<feature type="domain" description="ABC transmembrane type-1" evidence="9">
    <location>
        <begin position="91"/>
        <end position="280"/>
    </location>
</feature>
<keyword evidence="11" id="KW-1185">Reference proteome</keyword>
<comment type="similarity">
    <text evidence="7">Belongs to the binding-protein-dependent transport system permease family.</text>
</comment>
<dbReference type="Proteomes" id="UP000280668">
    <property type="component" value="Unassembled WGS sequence"/>
</dbReference>
<comment type="subcellular location">
    <subcellularLocation>
        <location evidence="1 7">Cell membrane</location>
        <topology evidence="1 7">Multi-pass membrane protein</topology>
    </subcellularLocation>
</comment>
<feature type="transmembrane region" description="Helical" evidence="7">
    <location>
        <begin position="32"/>
        <end position="55"/>
    </location>
</feature>
<keyword evidence="5 7" id="KW-1133">Transmembrane helix</keyword>
<dbReference type="GO" id="GO:0055085">
    <property type="term" value="P:transmembrane transport"/>
    <property type="evidence" value="ECO:0007669"/>
    <property type="project" value="InterPro"/>
</dbReference>
<reference evidence="10 11" key="1">
    <citation type="submission" date="2018-11" db="EMBL/GenBank/DDBJ databases">
        <title>Sequencing the genomes of 1000 actinobacteria strains.</title>
        <authorList>
            <person name="Klenk H.-P."/>
        </authorList>
    </citation>
    <scope>NUCLEOTIDE SEQUENCE [LARGE SCALE GENOMIC DNA]</scope>
    <source>
        <strain evidence="10 11">DSM 11294</strain>
    </source>
</reference>
<name>A0A3N2B9L8_9MICO</name>